<accession>A0A2G5VC66</accession>
<name>A0A2G5VC66_9PELO</name>
<reference evidence="2" key="1">
    <citation type="submission" date="2017-10" db="EMBL/GenBank/DDBJ databases">
        <title>Rapid genome shrinkage in a self-fertile nematode reveals novel sperm competition proteins.</title>
        <authorList>
            <person name="Yin D."/>
            <person name="Schwarz E.M."/>
            <person name="Thomas C.G."/>
            <person name="Felde R.L."/>
            <person name="Korf I.F."/>
            <person name="Cutter A.D."/>
            <person name="Schartner C.M."/>
            <person name="Ralston E.J."/>
            <person name="Meyer B.J."/>
            <person name="Haag E.S."/>
        </authorList>
    </citation>
    <scope>NUCLEOTIDE SEQUENCE [LARGE SCALE GENOMIC DNA]</scope>
    <source>
        <strain evidence="2">JU1422</strain>
    </source>
</reference>
<dbReference type="AlphaFoldDB" id="A0A2G5VC66"/>
<organism evidence="1 2">
    <name type="scientific">Caenorhabditis nigoni</name>
    <dbReference type="NCBI Taxonomy" id="1611254"/>
    <lineage>
        <taxon>Eukaryota</taxon>
        <taxon>Metazoa</taxon>
        <taxon>Ecdysozoa</taxon>
        <taxon>Nematoda</taxon>
        <taxon>Chromadorea</taxon>
        <taxon>Rhabditida</taxon>
        <taxon>Rhabditina</taxon>
        <taxon>Rhabditomorpha</taxon>
        <taxon>Rhabditoidea</taxon>
        <taxon>Rhabditidae</taxon>
        <taxon>Peloderinae</taxon>
        <taxon>Caenorhabditis</taxon>
    </lineage>
</organism>
<evidence type="ECO:0000313" key="1">
    <source>
        <dbReference type="EMBL" id="PIC49146.1"/>
    </source>
</evidence>
<evidence type="ECO:0000313" key="2">
    <source>
        <dbReference type="Proteomes" id="UP000230233"/>
    </source>
</evidence>
<dbReference type="EMBL" id="PDUG01000002">
    <property type="protein sequence ID" value="PIC49146.1"/>
    <property type="molecule type" value="Genomic_DNA"/>
</dbReference>
<comment type="caution">
    <text evidence="1">The sequence shown here is derived from an EMBL/GenBank/DDBJ whole genome shotgun (WGS) entry which is preliminary data.</text>
</comment>
<dbReference type="Proteomes" id="UP000230233">
    <property type="component" value="Chromosome II"/>
</dbReference>
<proteinExistence type="predicted"/>
<gene>
    <name evidence="1" type="primary">Cnig_chr_II.g7846</name>
    <name evidence="1" type="ORF">B9Z55_007846</name>
</gene>
<protein>
    <submittedName>
        <fullName evidence="1">Uncharacterized protein</fullName>
    </submittedName>
</protein>
<keyword evidence="2" id="KW-1185">Reference proteome</keyword>
<sequence>MVIALDHVLQRHADNHCRQTHRSTCLVPAYSRSVSNCEASSSISIIDSYLSCTAINCSASPSIRIIGPYLSCTAIQFSVSRQQRFYCTTSNPTILEHI</sequence>